<reference evidence="1" key="1">
    <citation type="submission" date="2013-07" db="EMBL/GenBank/DDBJ databases">
        <title>The genome of Eucalyptus grandis.</title>
        <authorList>
            <person name="Schmutz J."/>
            <person name="Hayes R."/>
            <person name="Myburg A."/>
            <person name="Tuskan G."/>
            <person name="Grattapaglia D."/>
            <person name="Rokhsar D.S."/>
        </authorList>
    </citation>
    <scope>NUCLEOTIDE SEQUENCE</scope>
    <source>
        <tissue evidence="1">Leaf extractions</tissue>
    </source>
</reference>
<name>A0A059BK94_EUCGR</name>
<proteinExistence type="predicted"/>
<sequence length="68" mass="8200">MILVASYACTRLSWVIGELDKNYYFGKFFFCLMSRNKDLPSLWLFFGLIWIEQTESLYWRGDTSFCNY</sequence>
<dbReference type="Gramene" id="KCW66652">
    <property type="protein sequence ID" value="KCW66652"/>
    <property type="gene ID" value="EUGRSUZ_F00431"/>
</dbReference>
<dbReference type="InParanoid" id="A0A059BK94"/>
<dbReference type="AlphaFoldDB" id="A0A059BK94"/>
<gene>
    <name evidence="1" type="ORF">EUGRSUZ_F00431</name>
</gene>
<evidence type="ECO:0000313" key="1">
    <source>
        <dbReference type="EMBL" id="KCW66652.1"/>
    </source>
</evidence>
<organism evidence="1">
    <name type="scientific">Eucalyptus grandis</name>
    <name type="common">Flooded gum</name>
    <dbReference type="NCBI Taxonomy" id="71139"/>
    <lineage>
        <taxon>Eukaryota</taxon>
        <taxon>Viridiplantae</taxon>
        <taxon>Streptophyta</taxon>
        <taxon>Embryophyta</taxon>
        <taxon>Tracheophyta</taxon>
        <taxon>Spermatophyta</taxon>
        <taxon>Magnoliopsida</taxon>
        <taxon>eudicotyledons</taxon>
        <taxon>Gunneridae</taxon>
        <taxon>Pentapetalae</taxon>
        <taxon>rosids</taxon>
        <taxon>malvids</taxon>
        <taxon>Myrtales</taxon>
        <taxon>Myrtaceae</taxon>
        <taxon>Myrtoideae</taxon>
        <taxon>Eucalypteae</taxon>
        <taxon>Eucalyptus</taxon>
    </lineage>
</organism>
<dbReference type="EMBL" id="KK198758">
    <property type="protein sequence ID" value="KCW66652.1"/>
    <property type="molecule type" value="Genomic_DNA"/>
</dbReference>
<accession>A0A059BK94</accession>
<protein>
    <submittedName>
        <fullName evidence="1">Uncharacterized protein</fullName>
    </submittedName>
</protein>